<dbReference type="InterPro" id="IPR050643">
    <property type="entry name" value="Periplasmic_pilus_chap"/>
</dbReference>
<keyword evidence="3 7" id="KW-0732">Signal</keyword>
<feature type="domain" description="Pili assembly chaperone C-terminal" evidence="9">
    <location>
        <begin position="164"/>
        <end position="226"/>
    </location>
</feature>
<name>A0A765XAH7_ECOLX</name>
<dbReference type="InterPro" id="IPR013783">
    <property type="entry name" value="Ig-like_fold"/>
</dbReference>
<dbReference type="Gene3D" id="2.60.40.10">
    <property type="entry name" value="Immunoglobulins"/>
    <property type="match status" value="2"/>
</dbReference>
<feature type="chain" id="PRO_5028226408" evidence="7">
    <location>
        <begin position="20"/>
        <end position="237"/>
    </location>
</feature>
<feature type="signal peptide" evidence="7">
    <location>
        <begin position="1"/>
        <end position="19"/>
    </location>
</feature>
<evidence type="ECO:0000256" key="5">
    <source>
        <dbReference type="ARBA" id="ARBA00023186"/>
    </source>
</evidence>
<dbReference type="InterPro" id="IPR001829">
    <property type="entry name" value="Pili_assmbl_chaperone_bac"/>
</dbReference>
<dbReference type="InterPro" id="IPR008962">
    <property type="entry name" value="PapD-like_sf"/>
</dbReference>
<dbReference type="AlphaFoldDB" id="A0A765XAH7"/>
<dbReference type="PROSITE" id="PS00635">
    <property type="entry name" value="PILI_CHAPERONE"/>
    <property type="match status" value="1"/>
</dbReference>
<dbReference type="InterPro" id="IPR018046">
    <property type="entry name" value="Pili_assmbl_chaperone_CS"/>
</dbReference>
<dbReference type="EMBL" id="DAAYTU010000048">
    <property type="protein sequence ID" value="HAG5772876.1"/>
    <property type="molecule type" value="Genomic_DNA"/>
</dbReference>
<dbReference type="GO" id="GO:0030288">
    <property type="term" value="C:outer membrane-bounded periplasmic space"/>
    <property type="evidence" value="ECO:0007669"/>
    <property type="project" value="InterPro"/>
</dbReference>
<dbReference type="Pfam" id="PF02753">
    <property type="entry name" value="PapD_C"/>
    <property type="match status" value="1"/>
</dbReference>
<evidence type="ECO:0000256" key="6">
    <source>
        <dbReference type="RuleBase" id="RU003918"/>
    </source>
</evidence>
<keyword evidence="4" id="KW-0574">Periplasm</keyword>
<evidence type="ECO:0000256" key="7">
    <source>
        <dbReference type="SAM" id="SignalP"/>
    </source>
</evidence>
<dbReference type="PANTHER" id="PTHR30251:SF4">
    <property type="entry name" value="SLR1668 PROTEIN"/>
    <property type="match status" value="1"/>
</dbReference>
<evidence type="ECO:0000256" key="3">
    <source>
        <dbReference type="ARBA" id="ARBA00022729"/>
    </source>
</evidence>
<dbReference type="SUPFAM" id="SSF49584">
    <property type="entry name" value="Periplasmic chaperone C-domain"/>
    <property type="match status" value="1"/>
</dbReference>
<dbReference type="InterPro" id="IPR036316">
    <property type="entry name" value="Pili_assmbl_chap_C_dom_sf"/>
</dbReference>
<protein>
    <submittedName>
        <fullName evidence="10">Molecular chaperone</fullName>
    </submittedName>
</protein>
<dbReference type="InterPro" id="IPR016148">
    <property type="entry name" value="Pili_assmbl_chaperone_C"/>
</dbReference>
<organism evidence="10">
    <name type="scientific">Escherichia coli</name>
    <dbReference type="NCBI Taxonomy" id="562"/>
    <lineage>
        <taxon>Bacteria</taxon>
        <taxon>Pseudomonadati</taxon>
        <taxon>Pseudomonadota</taxon>
        <taxon>Gammaproteobacteria</taxon>
        <taxon>Enterobacterales</taxon>
        <taxon>Enterobacteriaceae</taxon>
        <taxon>Escherichia</taxon>
    </lineage>
</organism>
<comment type="similarity">
    <text evidence="2 6">Belongs to the periplasmic pilus chaperone family.</text>
</comment>
<comment type="subcellular location">
    <subcellularLocation>
        <location evidence="1 6">Periplasm</location>
    </subcellularLocation>
</comment>
<dbReference type="InterPro" id="IPR016147">
    <property type="entry name" value="Pili_assmbl_chaperone_N"/>
</dbReference>
<feature type="domain" description="Pili assembly chaperone N-terminal" evidence="8">
    <location>
        <begin position="20"/>
        <end position="140"/>
    </location>
</feature>
<gene>
    <name evidence="10" type="ORF">GGB84_004650</name>
</gene>
<comment type="caution">
    <text evidence="10">The sequence shown here is derived from an EMBL/GenBank/DDBJ whole genome shotgun (WGS) entry which is preliminary data.</text>
</comment>
<evidence type="ECO:0000313" key="10">
    <source>
        <dbReference type="EMBL" id="HAG5772876.1"/>
    </source>
</evidence>
<accession>A0A765XAH7</accession>
<evidence type="ECO:0000256" key="1">
    <source>
        <dbReference type="ARBA" id="ARBA00004418"/>
    </source>
</evidence>
<dbReference type="PRINTS" id="PR00969">
    <property type="entry name" value="CHAPERONPILI"/>
</dbReference>
<reference evidence="10" key="2">
    <citation type="submission" date="2020-02" db="EMBL/GenBank/DDBJ databases">
        <authorList>
            <consortium name="NCBI Pathogen Detection Project"/>
        </authorList>
    </citation>
    <scope>NUCLEOTIDE SEQUENCE</scope>
    <source>
        <strain evidence="10">1839</strain>
    </source>
</reference>
<dbReference type="PANTHER" id="PTHR30251">
    <property type="entry name" value="PILUS ASSEMBLY CHAPERONE"/>
    <property type="match status" value="1"/>
</dbReference>
<dbReference type="SUPFAM" id="SSF49354">
    <property type="entry name" value="PapD-like"/>
    <property type="match status" value="1"/>
</dbReference>
<reference evidence="10" key="1">
    <citation type="journal article" date="2018" name="Genome Biol.">
        <title>SKESA: strategic k-mer extension for scrupulous assemblies.</title>
        <authorList>
            <person name="Souvorov A."/>
            <person name="Agarwala R."/>
            <person name="Lipman D.J."/>
        </authorList>
    </citation>
    <scope>NUCLEOTIDE SEQUENCE [LARGE SCALE GENOMIC DNA]</scope>
    <source>
        <strain evidence="10">1839</strain>
    </source>
</reference>
<evidence type="ECO:0000259" key="9">
    <source>
        <dbReference type="Pfam" id="PF02753"/>
    </source>
</evidence>
<dbReference type="Pfam" id="PF00345">
    <property type="entry name" value="PapD_N"/>
    <property type="match status" value="1"/>
</dbReference>
<evidence type="ECO:0000259" key="8">
    <source>
        <dbReference type="Pfam" id="PF00345"/>
    </source>
</evidence>
<keyword evidence="5 6" id="KW-0143">Chaperone</keyword>
<dbReference type="GO" id="GO:0071555">
    <property type="term" value="P:cell wall organization"/>
    <property type="evidence" value="ECO:0007669"/>
    <property type="project" value="InterPro"/>
</dbReference>
<sequence length="237" mass="26886">MKTKCNLIFLALISVQSYAGIMPSQSRIVYHQLDRAQAIMLANTNDYPVIVQTWIDKGEGSPDSPNIPFISIPPVTQLASGDMKGVRIIYTQALIPQDRESLFWLNMYEVPPEKKGTISENSMLVTMNTQIKLFYRPKGVIGIPETEFPRLSCHKINNRQISYSNSGPIHLSIISITLETQSGQKLVAENNDFMLYPFSQKIFKFPGYSGEPKQIKAEYIDDNGQRRNYITSIKRCT</sequence>
<evidence type="ECO:0000256" key="4">
    <source>
        <dbReference type="ARBA" id="ARBA00022764"/>
    </source>
</evidence>
<proteinExistence type="inferred from homology"/>
<evidence type="ECO:0000256" key="2">
    <source>
        <dbReference type="ARBA" id="ARBA00007399"/>
    </source>
</evidence>